<name>A0A1I5C361_9PSEU</name>
<evidence type="ECO:0000313" key="6">
    <source>
        <dbReference type="Proteomes" id="UP000270697"/>
    </source>
</evidence>
<evidence type="ECO:0000259" key="2">
    <source>
        <dbReference type="Pfam" id="PF13193"/>
    </source>
</evidence>
<feature type="domain" description="AMP-binding enzyme C-terminal" evidence="2">
    <location>
        <begin position="439"/>
        <end position="510"/>
    </location>
</feature>
<dbReference type="InterPro" id="IPR000873">
    <property type="entry name" value="AMP-dep_synth/lig_dom"/>
</dbReference>
<dbReference type="AlphaFoldDB" id="A0A1I5C361"/>
<dbReference type="InterPro" id="IPR025110">
    <property type="entry name" value="AMP-bd_C"/>
</dbReference>
<protein>
    <submittedName>
        <fullName evidence="4">Amino acid adenylation domain-containing protein</fullName>
    </submittedName>
</protein>
<dbReference type="EMBL" id="FOUP01000007">
    <property type="protein sequence ID" value="SFN81316.1"/>
    <property type="molecule type" value="Genomic_DNA"/>
</dbReference>
<dbReference type="Proteomes" id="UP000199398">
    <property type="component" value="Unassembled WGS sequence"/>
</dbReference>
<sequence>MSVVPGMYEWFRTSARAHPEHIALSAGGTDFTYSSLDAAAARVGAAIVELVGSGSGRRPRRIGVLGHRAAAASYIAYLAGLRLGDTVISLNTEFPTPRSAEITRMAELDVLVHNESQRELAAELRDETGVALLPIADDGSDFTGDGPAAPVGAPEPDDLAYIIFTSGSTGSPKGVPIKHRNIAAWMPHFVGLFTDGPGARVSQTADLSWDLSVINVWLAWGSGGAVVAPSKTALLAPTKHIADDRITHWISTPSSVTMARWLGDLVPDAMPTLRWSLFGGEALTPEHVQAWTEAAPASAVANVYGPSETTVTCLAYVLPADPGDWPTTSNGTFPVGQTHPAIEHVVVDEEGKPAQAGELLVRGPQRFDGYLDPAHNRRRFALLNDNGFAEFHKGPGEPGAEYWYRTGDRIGLEAGSAIYLGRADNQVKVHGYRVEPGDIEAAMRTHPDLDEAVVVPCPADDGIVELAGFYTGEPVGDQALRDFLADRLPTYMTPRFLVRLEQFPLNLNGKVDRKTLTAQAASLVHANSPG</sequence>
<evidence type="ECO:0000313" key="5">
    <source>
        <dbReference type="Proteomes" id="UP000199398"/>
    </source>
</evidence>
<dbReference type="Gene3D" id="3.30.300.30">
    <property type="match status" value="1"/>
</dbReference>
<dbReference type="OrthoDB" id="3243414at2"/>
<reference evidence="4 5" key="1">
    <citation type="submission" date="2016-10" db="EMBL/GenBank/DDBJ databases">
        <authorList>
            <person name="de Groot N.N."/>
        </authorList>
    </citation>
    <scope>NUCLEOTIDE SEQUENCE [LARGE SCALE GENOMIC DNA]</scope>
    <source>
        <strain evidence="4 5">CPCC 201259</strain>
    </source>
</reference>
<proteinExistence type="predicted"/>
<dbReference type="STRING" id="455193.SAMN05421805_10746"/>
<dbReference type="Gene3D" id="3.40.50.12780">
    <property type="entry name" value="N-terminal domain of ligase-like"/>
    <property type="match status" value="1"/>
</dbReference>
<dbReference type="GO" id="GO:0031177">
    <property type="term" value="F:phosphopantetheine binding"/>
    <property type="evidence" value="ECO:0007669"/>
    <property type="project" value="TreeGrafter"/>
</dbReference>
<dbReference type="InterPro" id="IPR042099">
    <property type="entry name" value="ANL_N_sf"/>
</dbReference>
<dbReference type="Pfam" id="PF13193">
    <property type="entry name" value="AMP-binding_C"/>
    <property type="match status" value="1"/>
</dbReference>
<dbReference type="GO" id="GO:0044550">
    <property type="term" value="P:secondary metabolite biosynthetic process"/>
    <property type="evidence" value="ECO:0007669"/>
    <property type="project" value="TreeGrafter"/>
</dbReference>
<feature type="domain" description="AMP-dependent synthetase/ligase" evidence="1">
    <location>
        <begin position="11"/>
        <end position="371"/>
    </location>
</feature>
<keyword evidence="6" id="KW-1185">Reference proteome</keyword>
<organism evidence="4 5">
    <name type="scientific">Saccharopolyspora antimicrobica</name>
    <dbReference type="NCBI Taxonomy" id="455193"/>
    <lineage>
        <taxon>Bacteria</taxon>
        <taxon>Bacillati</taxon>
        <taxon>Actinomycetota</taxon>
        <taxon>Actinomycetes</taxon>
        <taxon>Pseudonocardiales</taxon>
        <taxon>Pseudonocardiaceae</taxon>
        <taxon>Saccharopolyspora</taxon>
    </lineage>
</organism>
<dbReference type="GO" id="GO:0043041">
    <property type="term" value="P:amino acid activation for nonribosomal peptide biosynthetic process"/>
    <property type="evidence" value="ECO:0007669"/>
    <property type="project" value="TreeGrafter"/>
</dbReference>
<dbReference type="PANTHER" id="PTHR45527">
    <property type="entry name" value="NONRIBOSOMAL PEPTIDE SYNTHETASE"/>
    <property type="match status" value="1"/>
</dbReference>
<dbReference type="Pfam" id="PF00501">
    <property type="entry name" value="AMP-binding"/>
    <property type="match status" value="1"/>
</dbReference>
<dbReference type="GO" id="GO:0005737">
    <property type="term" value="C:cytoplasm"/>
    <property type="evidence" value="ECO:0007669"/>
    <property type="project" value="TreeGrafter"/>
</dbReference>
<reference evidence="3 6" key="2">
    <citation type="submission" date="2018-10" db="EMBL/GenBank/DDBJ databases">
        <title>Sequencing the genomes of 1000 actinobacteria strains.</title>
        <authorList>
            <person name="Klenk H.-P."/>
        </authorList>
    </citation>
    <scope>NUCLEOTIDE SEQUENCE [LARGE SCALE GENOMIC DNA]</scope>
    <source>
        <strain evidence="3 6">DSM 45119</strain>
    </source>
</reference>
<evidence type="ECO:0000259" key="1">
    <source>
        <dbReference type="Pfam" id="PF00501"/>
    </source>
</evidence>
<dbReference type="SUPFAM" id="SSF56801">
    <property type="entry name" value="Acetyl-CoA synthetase-like"/>
    <property type="match status" value="1"/>
</dbReference>
<dbReference type="InterPro" id="IPR045851">
    <property type="entry name" value="AMP-bd_C_sf"/>
</dbReference>
<dbReference type="InterPro" id="IPR020845">
    <property type="entry name" value="AMP-binding_CS"/>
</dbReference>
<dbReference type="PANTHER" id="PTHR45527:SF1">
    <property type="entry name" value="FATTY ACID SYNTHASE"/>
    <property type="match status" value="1"/>
</dbReference>
<dbReference type="Proteomes" id="UP000270697">
    <property type="component" value="Unassembled WGS sequence"/>
</dbReference>
<gene>
    <name evidence="3" type="ORF">ATL45_7435</name>
    <name evidence="4" type="ORF">SAMN05421805_10746</name>
</gene>
<dbReference type="PROSITE" id="PS00455">
    <property type="entry name" value="AMP_BINDING"/>
    <property type="match status" value="1"/>
</dbReference>
<dbReference type="RefSeq" id="WP_093154476.1">
    <property type="nucleotide sequence ID" value="NZ_FOUP01000007.1"/>
</dbReference>
<accession>A0A1I5C361</accession>
<dbReference type="EMBL" id="RBXX01000002">
    <property type="protein sequence ID" value="RKT88989.1"/>
    <property type="molecule type" value="Genomic_DNA"/>
</dbReference>
<evidence type="ECO:0000313" key="3">
    <source>
        <dbReference type="EMBL" id="RKT88989.1"/>
    </source>
</evidence>
<evidence type="ECO:0000313" key="4">
    <source>
        <dbReference type="EMBL" id="SFN81316.1"/>
    </source>
</evidence>